<organism evidence="2 3">
    <name type="scientific">Alcanivorax xiamenensis</name>
    <dbReference type="NCBI Taxonomy" id="1177156"/>
    <lineage>
        <taxon>Bacteria</taxon>
        <taxon>Pseudomonadati</taxon>
        <taxon>Pseudomonadota</taxon>
        <taxon>Gammaproteobacteria</taxon>
        <taxon>Oceanospirillales</taxon>
        <taxon>Alcanivoracaceae</taxon>
        <taxon>Alcanivorax</taxon>
    </lineage>
</organism>
<accession>A0ABQ6Y8G6</accession>
<feature type="domain" description="VOC" evidence="1">
    <location>
        <begin position="1"/>
        <end position="126"/>
    </location>
</feature>
<protein>
    <submittedName>
        <fullName evidence="2">Glyoxalase/bleomycin resistance protein/dioxygenase</fullName>
    </submittedName>
</protein>
<evidence type="ECO:0000313" key="3">
    <source>
        <dbReference type="Proteomes" id="UP000771797"/>
    </source>
</evidence>
<dbReference type="PANTHER" id="PTHR35006">
    <property type="entry name" value="GLYOXALASE FAMILY PROTEIN (AFU_ORTHOLOGUE AFUA_5G14830)"/>
    <property type="match status" value="1"/>
</dbReference>
<dbReference type="EMBL" id="AQPF01000012">
    <property type="protein sequence ID" value="KAF0805898.1"/>
    <property type="molecule type" value="Genomic_DNA"/>
</dbReference>
<comment type="caution">
    <text evidence="2">The sequence shown here is derived from an EMBL/GenBank/DDBJ whole genome shotgun (WGS) entry which is preliminary data.</text>
</comment>
<dbReference type="PROSITE" id="PS51819">
    <property type="entry name" value="VOC"/>
    <property type="match status" value="1"/>
</dbReference>
<dbReference type="PANTHER" id="PTHR35006:SF2">
    <property type="entry name" value="GLYOXALASE FAMILY PROTEIN (AFU_ORTHOLOGUE AFUA_5G14830)"/>
    <property type="match status" value="1"/>
</dbReference>
<dbReference type="InterPro" id="IPR004360">
    <property type="entry name" value="Glyas_Fos-R_dOase_dom"/>
</dbReference>
<proteinExistence type="predicted"/>
<sequence>MIAYTMVGIRDLDRASDFYTPLFQEMGFKVCWRDEDCVSYGVVDDLSVPRFFVGYPFDGEAASVGNGTMTAFQLPEPRKVDRLYDIAMRQGGSDEGKPGYRPRYGEGFYAAYVRDPDGNKLAFIVYDG</sequence>
<evidence type="ECO:0000313" key="2">
    <source>
        <dbReference type="EMBL" id="KAF0805898.1"/>
    </source>
</evidence>
<name>A0ABQ6Y8G6_9GAMM</name>
<dbReference type="RefSeq" id="WP_133493472.1">
    <property type="nucleotide sequence ID" value="NZ_AQPF01000012.1"/>
</dbReference>
<reference evidence="2 3" key="1">
    <citation type="submission" date="2012-09" db="EMBL/GenBank/DDBJ databases">
        <title>Genome Sequence of alkane-degrading Bacterium Alcanivorax sp. 6-D-6.</title>
        <authorList>
            <person name="Lai Q."/>
            <person name="Shao Z."/>
        </authorList>
    </citation>
    <scope>NUCLEOTIDE SEQUENCE [LARGE SCALE GENOMIC DNA]</scope>
    <source>
        <strain evidence="2 3">6-D-6</strain>
    </source>
</reference>
<keyword evidence="3" id="KW-1185">Reference proteome</keyword>
<evidence type="ECO:0000259" key="1">
    <source>
        <dbReference type="PROSITE" id="PS51819"/>
    </source>
</evidence>
<dbReference type="Proteomes" id="UP000771797">
    <property type="component" value="Unassembled WGS sequence"/>
</dbReference>
<dbReference type="InterPro" id="IPR029068">
    <property type="entry name" value="Glyas_Bleomycin-R_OHBP_Dase"/>
</dbReference>
<dbReference type="InterPro" id="IPR037523">
    <property type="entry name" value="VOC_core"/>
</dbReference>
<gene>
    <name evidence="2" type="ORF">A6D6_01954</name>
</gene>
<dbReference type="SUPFAM" id="SSF54593">
    <property type="entry name" value="Glyoxalase/Bleomycin resistance protein/Dihydroxybiphenyl dioxygenase"/>
    <property type="match status" value="1"/>
</dbReference>
<dbReference type="Gene3D" id="3.10.180.10">
    <property type="entry name" value="2,3-Dihydroxybiphenyl 1,2-Dioxygenase, domain 1"/>
    <property type="match status" value="1"/>
</dbReference>
<dbReference type="Pfam" id="PF00903">
    <property type="entry name" value="Glyoxalase"/>
    <property type="match status" value="1"/>
</dbReference>
<dbReference type="CDD" id="cd07262">
    <property type="entry name" value="VOC_like"/>
    <property type="match status" value="1"/>
</dbReference>